<evidence type="ECO:0000313" key="2">
    <source>
        <dbReference type="EMBL" id="KAH9840388.1"/>
    </source>
</evidence>
<evidence type="ECO:0000313" key="3">
    <source>
        <dbReference type="Proteomes" id="UP001138500"/>
    </source>
</evidence>
<reference evidence="2 3" key="2">
    <citation type="journal article" date="2021" name="Curr. Genet.">
        <title>Genetic response to nitrogen starvation in the aggressive Eucalyptus foliar pathogen Teratosphaeria destructans.</title>
        <authorList>
            <person name="Havenga M."/>
            <person name="Wingfield B.D."/>
            <person name="Wingfield M.J."/>
            <person name="Dreyer L.L."/>
            <person name="Roets F."/>
            <person name="Aylward J."/>
        </authorList>
    </citation>
    <scope>NUCLEOTIDE SEQUENCE [LARGE SCALE GENOMIC DNA]</scope>
    <source>
        <strain evidence="2">CMW44962</strain>
    </source>
</reference>
<dbReference type="Proteomes" id="UP001138500">
    <property type="component" value="Unassembled WGS sequence"/>
</dbReference>
<dbReference type="OrthoDB" id="3485856at2759"/>
<feature type="region of interest" description="Disordered" evidence="1">
    <location>
        <begin position="296"/>
        <end position="327"/>
    </location>
</feature>
<protein>
    <submittedName>
        <fullName evidence="2">Uncharacterized protein</fullName>
    </submittedName>
</protein>
<feature type="compositionally biased region" description="Basic and acidic residues" evidence="1">
    <location>
        <begin position="296"/>
        <end position="305"/>
    </location>
</feature>
<proteinExistence type="predicted"/>
<accession>A0A9W7SXG8</accession>
<reference evidence="2 3" key="1">
    <citation type="journal article" date="2018" name="IMA Fungus">
        <title>IMA Genome-F 10: Nine draft genome sequences of Claviceps purpurea s.lat., including C. arundinis, C. humidiphila, and C. cf. spartinae, pseudomolecules for the pitch canker pathogen Fusarium circinatum, draft genome of Davidsoniella eucalypti, Grosmannia galeiformis, Quambalaria eucalypti, and Teratosphaeria destructans.</title>
        <authorList>
            <person name="Wingfield B.D."/>
            <person name="Liu M."/>
            <person name="Nguyen H.D."/>
            <person name="Lane F.A."/>
            <person name="Morgan S.W."/>
            <person name="De Vos L."/>
            <person name="Wilken P.M."/>
            <person name="Duong T.A."/>
            <person name="Aylward J."/>
            <person name="Coetzee M.P."/>
            <person name="Dadej K."/>
            <person name="De Beer Z.W."/>
            <person name="Findlay W."/>
            <person name="Havenga M."/>
            <person name="Kolarik M."/>
            <person name="Menzies J.G."/>
            <person name="Naidoo K."/>
            <person name="Pochopski O."/>
            <person name="Shoukouhi P."/>
            <person name="Santana Q.C."/>
            <person name="Seifert K.A."/>
            <person name="Soal N."/>
            <person name="Steenkamp E.T."/>
            <person name="Tatham C.T."/>
            <person name="van der Nest M.A."/>
            <person name="Wingfield M.J."/>
        </authorList>
    </citation>
    <scope>NUCLEOTIDE SEQUENCE [LARGE SCALE GENOMIC DNA]</scope>
    <source>
        <strain evidence="2">CMW44962</strain>
    </source>
</reference>
<gene>
    <name evidence="2" type="ORF">Tdes44962_MAKER07934</name>
</gene>
<dbReference type="EMBL" id="RIBY02000569">
    <property type="protein sequence ID" value="KAH9840388.1"/>
    <property type="molecule type" value="Genomic_DNA"/>
</dbReference>
<dbReference type="AlphaFoldDB" id="A0A9W7SXG8"/>
<organism evidence="2 3">
    <name type="scientific">Teratosphaeria destructans</name>
    <dbReference type="NCBI Taxonomy" id="418781"/>
    <lineage>
        <taxon>Eukaryota</taxon>
        <taxon>Fungi</taxon>
        <taxon>Dikarya</taxon>
        <taxon>Ascomycota</taxon>
        <taxon>Pezizomycotina</taxon>
        <taxon>Dothideomycetes</taxon>
        <taxon>Dothideomycetidae</taxon>
        <taxon>Mycosphaerellales</taxon>
        <taxon>Teratosphaeriaceae</taxon>
        <taxon>Teratosphaeria</taxon>
    </lineage>
</organism>
<feature type="region of interest" description="Disordered" evidence="1">
    <location>
        <begin position="1"/>
        <end position="39"/>
    </location>
</feature>
<evidence type="ECO:0000256" key="1">
    <source>
        <dbReference type="SAM" id="MobiDB-lite"/>
    </source>
</evidence>
<comment type="caution">
    <text evidence="2">The sequence shown here is derived from an EMBL/GenBank/DDBJ whole genome shotgun (WGS) entry which is preliminary data.</text>
</comment>
<keyword evidence="3" id="KW-1185">Reference proteome</keyword>
<sequence length="352" mass="39566">MSSPPAEDSFAARKTPPTISRRPPSPPVSDRDSPSAAPLDQADQRLIQQIDRGIKTAFYLDPDRFERLRPYLPEVRLDYDPEKELLQRHMPDVIHEAMIQVLEDCLRQEIRRLSQSPDVDSRVRDALQKVKPRRSTDIINPRGSRFELRTPDISFRAVSSNSHPSLVCEVAYSQKSKNVQDACIQHIKHSKGAVQCAIAVDLPYNEPKAGTVAVYRAGSKSGGRRSTRRRGTAIVVHHAEFITSDAGSIEGELVLRASDLICLGRNEGRAEADGALLKIPLRTLYDEYYEAQTDKARPQKRKLDDLSELDWSSYPTDSDYSSEAEPPSKSWWTMLLSQGLHEKQARDVAPNA</sequence>
<name>A0A9W7SXG8_9PEZI</name>